<organism evidence="20 21">
    <name type="scientific">Colletotrichum phormii</name>
    <dbReference type="NCBI Taxonomy" id="359342"/>
    <lineage>
        <taxon>Eukaryota</taxon>
        <taxon>Fungi</taxon>
        <taxon>Dikarya</taxon>
        <taxon>Ascomycota</taxon>
        <taxon>Pezizomycotina</taxon>
        <taxon>Sordariomycetes</taxon>
        <taxon>Hypocreomycetidae</taxon>
        <taxon>Glomerellales</taxon>
        <taxon>Glomerellaceae</taxon>
        <taxon>Colletotrichum</taxon>
        <taxon>Colletotrichum acutatum species complex</taxon>
    </lineage>
</organism>
<evidence type="ECO:0000256" key="2">
    <source>
        <dbReference type="ARBA" id="ARBA00006495"/>
    </source>
</evidence>
<gene>
    <name evidence="20" type="ORF">BDP81DRAFT_439967</name>
</gene>
<dbReference type="GO" id="GO:0005829">
    <property type="term" value="C:cytosol"/>
    <property type="evidence" value="ECO:0007669"/>
    <property type="project" value="TreeGrafter"/>
</dbReference>
<dbReference type="GeneID" id="85476322"/>
<keyword evidence="13 17" id="KW-1207">Sterol metabolism</keyword>
<keyword evidence="9 17" id="KW-0067">ATP-binding</keyword>
<comment type="pathway">
    <text evidence="16 17">Isoprenoid biosynthesis; isopentenyl diphosphate biosynthesis via mevalonate pathway; isopentenyl diphosphate from (R)-mevalonate: step 1/3.</text>
</comment>
<evidence type="ECO:0000313" key="21">
    <source>
        <dbReference type="Proteomes" id="UP001243989"/>
    </source>
</evidence>
<evidence type="ECO:0000256" key="15">
    <source>
        <dbReference type="ARBA" id="ARBA00029310"/>
    </source>
</evidence>
<keyword evidence="4 17" id="KW-0963">Cytoplasm</keyword>
<evidence type="ECO:0000313" key="20">
    <source>
        <dbReference type="EMBL" id="KAK1623302.1"/>
    </source>
</evidence>
<evidence type="ECO:0000256" key="1">
    <source>
        <dbReference type="ARBA" id="ARBA00004496"/>
    </source>
</evidence>
<comment type="caution">
    <text evidence="20">The sequence shown here is derived from an EMBL/GenBank/DDBJ whole genome shotgun (WGS) entry which is preliminary data.</text>
</comment>
<dbReference type="EC" id="2.7.1.36" evidence="3 17"/>
<evidence type="ECO:0000256" key="7">
    <source>
        <dbReference type="ARBA" id="ARBA00022741"/>
    </source>
</evidence>
<dbReference type="EMBL" id="JAHMHQ010000030">
    <property type="protein sequence ID" value="KAK1623302.1"/>
    <property type="molecule type" value="Genomic_DNA"/>
</dbReference>
<dbReference type="InterPro" id="IPR014721">
    <property type="entry name" value="Ribsml_uS5_D2-typ_fold_subgr"/>
</dbReference>
<dbReference type="RefSeq" id="XP_060439297.1">
    <property type="nucleotide sequence ID" value="XM_060591460.1"/>
</dbReference>
<name>A0AAI9ZFF8_9PEZI</name>
<evidence type="ECO:0000256" key="3">
    <source>
        <dbReference type="ARBA" id="ARBA00012103"/>
    </source>
</evidence>
<comment type="function">
    <text evidence="17">Mevalonate kinase; part of the second module of ergosterol biosynthesis pathway that includes the middle steps of the pathway. The second module is carried out in the vacuole and involves the formation of farnesyl diphosphate, which is also an important intermediate in the biosynthesis of ubiquinone, dolichol, heme and prenylated proteins.</text>
</comment>
<dbReference type="Gene3D" id="3.30.230.10">
    <property type="match status" value="1"/>
</dbReference>
<comment type="subcellular location">
    <subcellularLocation>
        <location evidence="1 17">Cytoplasm</location>
    </subcellularLocation>
</comment>
<dbReference type="PROSITE" id="PS00627">
    <property type="entry name" value="GHMP_KINASES_ATP"/>
    <property type="match status" value="1"/>
</dbReference>
<dbReference type="AlphaFoldDB" id="A0AAI9ZFF8"/>
<dbReference type="InterPro" id="IPR020568">
    <property type="entry name" value="Ribosomal_Su5_D2-typ_SF"/>
</dbReference>
<feature type="domain" description="GHMP kinase C-terminal" evidence="19">
    <location>
        <begin position="310"/>
        <end position="378"/>
    </location>
</feature>
<keyword evidence="21" id="KW-1185">Reference proteome</keyword>
<evidence type="ECO:0000259" key="18">
    <source>
        <dbReference type="Pfam" id="PF00288"/>
    </source>
</evidence>
<keyword evidence="10" id="KW-0460">Magnesium</keyword>
<feature type="domain" description="GHMP kinase N-terminal" evidence="18">
    <location>
        <begin position="138"/>
        <end position="221"/>
    </location>
</feature>
<evidence type="ECO:0000256" key="11">
    <source>
        <dbReference type="ARBA" id="ARBA00023011"/>
    </source>
</evidence>
<reference evidence="20" key="1">
    <citation type="submission" date="2021-06" db="EMBL/GenBank/DDBJ databases">
        <title>Comparative genomics, transcriptomics and evolutionary studies reveal genomic signatures of adaptation to plant cell wall in hemibiotrophic fungi.</title>
        <authorList>
            <consortium name="DOE Joint Genome Institute"/>
            <person name="Baroncelli R."/>
            <person name="Diaz J.F."/>
            <person name="Benocci T."/>
            <person name="Peng M."/>
            <person name="Battaglia E."/>
            <person name="Haridas S."/>
            <person name="Andreopoulos W."/>
            <person name="Labutti K."/>
            <person name="Pangilinan J."/>
            <person name="Floch G.L."/>
            <person name="Makela M.R."/>
            <person name="Henrissat B."/>
            <person name="Grigoriev I.V."/>
            <person name="Crouch J.A."/>
            <person name="De Vries R.P."/>
            <person name="Sukno S.A."/>
            <person name="Thon M.R."/>
        </authorList>
    </citation>
    <scope>NUCLEOTIDE SEQUENCE</scope>
    <source>
        <strain evidence="20">CBS 102054</strain>
    </source>
</reference>
<dbReference type="PANTHER" id="PTHR43290:SF2">
    <property type="entry name" value="MEVALONATE KINASE"/>
    <property type="match status" value="1"/>
</dbReference>
<dbReference type="GO" id="GO:0019287">
    <property type="term" value="P:isopentenyl diphosphate biosynthetic process, mevalonate pathway"/>
    <property type="evidence" value="ECO:0007669"/>
    <property type="project" value="TreeGrafter"/>
</dbReference>
<dbReference type="InterPro" id="IPR006205">
    <property type="entry name" value="Mev_gal_kin"/>
</dbReference>
<evidence type="ECO:0000256" key="6">
    <source>
        <dbReference type="ARBA" id="ARBA00022679"/>
    </source>
</evidence>
<protein>
    <recommendedName>
        <fullName evidence="3 17">Mevalonate kinase</fullName>
        <shortName evidence="17">MK</shortName>
        <ecNumber evidence="3 17">2.7.1.36</ecNumber>
    </recommendedName>
</protein>
<dbReference type="Pfam" id="PF08544">
    <property type="entry name" value="GHMP_kinases_C"/>
    <property type="match status" value="1"/>
</dbReference>
<evidence type="ECO:0000256" key="5">
    <source>
        <dbReference type="ARBA" id="ARBA00022516"/>
    </source>
</evidence>
<evidence type="ECO:0000256" key="9">
    <source>
        <dbReference type="ARBA" id="ARBA00022840"/>
    </source>
</evidence>
<proteinExistence type="inferred from homology"/>
<dbReference type="InterPro" id="IPR006203">
    <property type="entry name" value="GHMP_knse_ATP-bd_CS"/>
</dbReference>
<dbReference type="Gene3D" id="3.30.70.890">
    <property type="entry name" value="GHMP kinase, C-terminal domain"/>
    <property type="match status" value="1"/>
</dbReference>
<dbReference type="PANTHER" id="PTHR43290">
    <property type="entry name" value="MEVALONATE KINASE"/>
    <property type="match status" value="1"/>
</dbReference>
<keyword evidence="17" id="KW-0752">Steroid biosynthesis</keyword>
<evidence type="ECO:0000256" key="13">
    <source>
        <dbReference type="ARBA" id="ARBA00023166"/>
    </source>
</evidence>
<dbReference type="GO" id="GO:0004496">
    <property type="term" value="F:mevalonate kinase activity"/>
    <property type="evidence" value="ECO:0007669"/>
    <property type="project" value="UniProtKB-EC"/>
</dbReference>
<keyword evidence="7 17" id="KW-0547">Nucleotide-binding</keyword>
<dbReference type="Pfam" id="PF00288">
    <property type="entry name" value="GHMP_kinases_N"/>
    <property type="match status" value="1"/>
</dbReference>
<keyword evidence="6 17" id="KW-0808">Transferase</keyword>
<dbReference type="Proteomes" id="UP001243989">
    <property type="component" value="Unassembled WGS sequence"/>
</dbReference>
<comment type="similarity">
    <text evidence="2 17">Belongs to the GHMP kinase family. Mevalonate kinase subfamily.</text>
</comment>
<keyword evidence="14 17" id="KW-0753">Steroid metabolism</keyword>
<dbReference type="InterPro" id="IPR006204">
    <property type="entry name" value="GHMP_kinase_N_dom"/>
</dbReference>
<evidence type="ECO:0000256" key="10">
    <source>
        <dbReference type="ARBA" id="ARBA00022842"/>
    </source>
</evidence>
<evidence type="ECO:0000259" key="19">
    <source>
        <dbReference type="Pfam" id="PF08544"/>
    </source>
</evidence>
<dbReference type="InterPro" id="IPR036554">
    <property type="entry name" value="GHMP_kinase_C_sf"/>
</dbReference>
<evidence type="ECO:0000256" key="8">
    <source>
        <dbReference type="ARBA" id="ARBA00022777"/>
    </source>
</evidence>
<sequence length="461" mass="50339">MQNTRSSPLTESFMVSAPGKVIVVGEHGAVYGHPAIAAAISLRSYLSVQTLFDSERSVTLDLKDIGLYHTWNIDSLPWPASDHASPENKLYQCHGPSLDKELLASIKPLMESVSLHHPPNQQRIHRGSATAFLYLFLSLGCRQSPGFVYTLRSTIPVGAGLGSSASVCVCFSVAMLIQGNALGRTRRNLEKELECINSWAYAGELCIHGDPSGVDNTVSCLGKAVLFHKMADRPSSVTPLDNFPTLPLLLIDTKQPRTTARQVENVRKLKDANPEVIGSILDAIGSVAEETLEFLPSDATHFNDEKKREAIEKLGGLIRKNQSLLIRLNVSHPSLDRVEHLAETARIGWTKLTGAGGGGCAIVLLRLDVSDNDIRAFERDIKKEGFVKYEVVLGAPGVAVRGRTVFGNGTEKKQDIEQIDEKKFANAVDAREIEELVGLGRLETGGGWMFWEQQLNSTHGI</sequence>
<keyword evidence="12 17" id="KW-0443">Lipid metabolism</keyword>
<dbReference type="InterPro" id="IPR013750">
    <property type="entry name" value="GHMP_kinase_C_dom"/>
</dbReference>
<evidence type="ECO:0000256" key="16">
    <source>
        <dbReference type="ARBA" id="ARBA00029438"/>
    </source>
</evidence>
<evidence type="ECO:0000256" key="17">
    <source>
        <dbReference type="RuleBase" id="RU363087"/>
    </source>
</evidence>
<dbReference type="SUPFAM" id="SSF54211">
    <property type="entry name" value="Ribosomal protein S5 domain 2-like"/>
    <property type="match status" value="1"/>
</dbReference>
<dbReference type="PRINTS" id="PR00959">
    <property type="entry name" value="MEVGALKINASE"/>
</dbReference>
<dbReference type="GO" id="GO:0005524">
    <property type="term" value="F:ATP binding"/>
    <property type="evidence" value="ECO:0007669"/>
    <property type="project" value="UniProtKB-KW"/>
</dbReference>
<dbReference type="SUPFAM" id="SSF55060">
    <property type="entry name" value="GHMP Kinase, C-terminal domain"/>
    <property type="match status" value="1"/>
</dbReference>
<comment type="catalytic activity">
    <reaction evidence="15">
        <text>(R)-mevalonate + ATP = (R)-5-phosphomevalonate + ADP + H(+)</text>
        <dbReference type="Rhea" id="RHEA:17065"/>
        <dbReference type="ChEBI" id="CHEBI:15378"/>
        <dbReference type="ChEBI" id="CHEBI:30616"/>
        <dbReference type="ChEBI" id="CHEBI:36464"/>
        <dbReference type="ChEBI" id="CHEBI:58146"/>
        <dbReference type="ChEBI" id="CHEBI:456216"/>
        <dbReference type="EC" id="2.7.1.36"/>
    </reaction>
    <physiologicalReaction direction="left-to-right" evidence="15">
        <dbReference type="Rhea" id="RHEA:17066"/>
    </physiologicalReaction>
</comment>
<evidence type="ECO:0000256" key="14">
    <source>
        <dbReference type="ARBA" id="ARBA00023221"/>
    </source>
</evidence>
<keyword evidence="8 17" id="KW-0418">Kinase</keyword>
<accession>A0AAI9ZFF8</accession>
<evidence type="ECO:0000256" key="12">
    <source>
        <dbReference type="ARBA" id="ARBA00023098"/>
    </source>
</evidence>
<keyword evidence="5 17" id="KW-0444">Lipid biosynthesis</keyword>
<keyword evidence="11 17" id="KW-0756">Sterol biosynthesis</keyword>
<dbReference type="NCBIfam" id="TIGR00549">
    <property type="entry name" value="mevalon_kin"/>
    <property type="match status" value="1"/>
</dbReference>
<dbReference type="GO" id="GO:0006696">
    <property type="term" value="P:ergosterol biosynthetic process"/>
    <property type="evidence" value="ECO:0007669"/>
    <property type="project" value="TreeGrafter"/>
</dbReference>
<evidence type="ECO:0000256" key="4">
    <source>
        <dbReference type="ARBA" id="ARBA00022490"/>
    </source>
</evidence>